<gene>
    <name evidence="1" type="primary">tkt</name>
    <name evidence="1" type="ORF">JHL16_25155</name>
</gene>
<dbReference type="EMBL" id="JAENHL010000008">
    <property type="protein sequence ID" value="MBK1869674.1"/>
    <property type="molecule type" value="Genomic_DNA"/>
</dbReference>
<reference evidence="1" key="1">
    <citation type="submission" date="2021-01" db="EMBL/GenBank/DDBJ databases">
        <authorList>
            <person name="Sun Q."/>
        </authorList>
    </citation>
    <scope>NUCLEOTIDE SEQUENCE</scope>
    <source>
        <strain evidence="1">YIM B02566</strain>
    </source>
</reference>
<name>A0ACC5RAP8_9HYPH</name>
<proteinExistence type="predicted"/>
<comment type="caution">
    <text evidence="1">The sequence shown here is derived from an EMBL/GenBank/DDBJ whole genome shotgun (WGS) entry which is preliminary data.</text>
</comment>
<keyword evidence="1" id="KW-0808">Transferase</keyword>
<keyword evidence="2" id="KW-1185">Reference proteome</keyword>
<evidence type="ECO:0000313" key="2">
    <source>
        <dbReference type="Proteomes" id="UP000616151"/>
    </source>
</evidence>
<evidence type="ECO:0000313" key="1">
    <source>
        <dbReference type="EMBL" id="MBK1869674.1"/>
    </source>
</evidence>
<accession>A0ACC5RAP8</accession>
<dbReference type="EC" id="2.2.1.1" evidence="1"/>
<sequence>MDSLTSPLHPKLSQMAHALRFLAADAVEKAQSGHPGMPLGMADLASVLFTRHLKYDATAPHWPDRDRFVLSNGHGSMLLYGLLYLTGYETATLDELKRFRQAHSRAAGHPEHGYMAGIETTTGPLGQGIATAVGMALAERLLNAEFGDDVVDHRTWVFCGDGCLMEGISQEAISLAGHLKLARLTVIFDDNGTTIDGSTSIATSDDQRKRFEASNWATIAVDGHDAQAIDKALAAARASDRPTLIAARTQIGFGAPTKVGQSVVHGAPLGATELAGMREKLSWPYPAFETPAELLAAWREAGRRGSATRGMWETRHAALTADRRAEFDRRQSGVLPDGLEAAVAAAITELTANPEAIPIRQGSQKAVGILAKHLPELVGGSADLTGSVLSKPAEMAGLDKTSFTGRHIPYGVREHGMAAALNGLALHGGFLPYGGTYLTFSDYCRPAIRLAALMGIKVVFLFSHDSIGVGEDGPTHQPIEHLASLRAMPGLRVYRPADQVEALECWYDAIAGKGPSVMIVARQKVPQARLALREDMPVRRGAYVISAADGERDLTLLATGSEVSLAIAAQKLLEGKGLKAAVVSMPCWETFELESAHYRREVLGEAPLFAVEAASPFGWHRYVGDDRRIIGIDQFGFSGPGPQVYEEFGLTPAKIAQRVADNI</sequence>
<dbReference type="Proteomes" id="UP000616151">
    <property type="component" value="Unassembled WGS sequence"/>
</dbReference>
<organism evidence="1 2">
    <name type="scientific">Taklimakanibacter albus</name>
    <dbReference type="NCBI Taxonomy" id="2800327"/>
    <lineage>
        <taxon>Bacteria</taxon>
        <taxon>Pseudomonadati</taxon>
        <taxon>Pseudomonadota</taxon>
        <taxon>Alphaproteobacteria</taxon>
        <taxon>Hyphomicrobiales</taxon>
        <taxon>Aestuariivirgaceae</taxon>
        <taxon>Taklimakanibacter</taxon>
    </lineage>
</organism>
<protein>
    <submittedName>
        <fullName evidence="1">Transketolase</fullName>
        <ecNumber evidence="1">2.2.1.1</ecNumber>
    </submittedName>
</protein>